<comment type="similarity">
    <text evidence="1">Belongs to the short-chain dehydrogenases/reductases (SDR) family.</text>
</comment>
<evidence type="ECO:0000313" key="6">
    <source>
        <dbReference type="Proteomes" id="UP000469559"/>
    </source>
</evidence>
<feature type="non-terminal residue" evidence="5">
    <location>
        <position position="1"/>
    </location>
</feature>
<feature type="region of interest" description="Disordered" evidence="4">
    <location>
        <begin position="1"/>
        <end position="25"/>
    </location>
</feature>
<dbReference type="EMBL" id="QGMF01000016">
    <property type="protein sequence ID" value="TVY21446.1"/>
    <property type="molecule type" value="Genomic_DNA"/>
</dbReference>
<dbReference type="InterPro" id="IPR002347">
    <property type="entry name" value="SDR_fam"/>
</dbReference>
<evidence type="ECO:0000256" key="4">
    <source>
        <dbReference type="SAM" id="MobiDB-lite"/>
    </source>
</evidence>
<dbReference type="InterPro" id="IPR052178">
    <property type="entry name" value="Sec_Metab_Biosynth_SDR"/>
</dbReference>
<keyword evidence="3" id="KW-0560">Oxidoreductase</keyword>
<dbReference type="Pfam" id="PF00106">
    <property type="entry name" value="adh_short"/>
    <property type="match status" value="1"/>
</dbReference>
<reference evidence="5 6" key="1">
    <citation type="submission" date="2018-05" db="EMBL/GenBank/DDBJ databases">
        <title>Whole genome sequencing for identification of molecular markers to develop diagnostic detection tools for the regulated plant pathogen Lachnellula willkommii.</title>
        <authorList>
            <person name="Giroux E."/>
            <person name="Bilodeau G."/>
        </authorList>
    </citation>
    <scope>NUCLEOTIDE SEQUENCE [LARGE SCALE GENOMIC DNA]</scope>
    <source>
        <strain evidence="5 6">CBS 203.66</strain>
    </source>
</reference>
<organism evidence="5 6">
    <name type="scientific">Lachnellula arida</name>
    <dbReference type="NCBI Taxonomy" id="1316785"/>
    <lineage>
        <taxon>Eukaryota</taxon>
        <taxon>Fungi</taxon>
        <taxon>Dikarya</taxon>
        <taxon>Ascomycota</taxon>
        <taxon>Pezizomycotina</taxon>
        <taxon>Leotiomycetes</taxon>
        <taxon>Helotiales</taxon>
        <taxon>Lachnaceae</taxon>
        <taxon>Lachnellula</taxon>
    </lineage>
</organism>
<dbReference type="Proteomes" id="UP000469559">
    <property type="component" value="Unassembled WGS sequence"/>
</dbReference>
<dbReference type="AlphaFoldDB" id="A0A8T9BQ34"/>
<proteinExistence type="inferred from homology"/>
<gene>
    <name evidence="5" type="ORF">LARI1_G000683</name>
</gene>
<evidence type="ECO:0000256" key="1">
    <source>
        <dbReference type="ARBA" id="ARBA00006484"/>
    </source>
</evidence>
<dbReference type="PANTHER" id="PTHR43618:SF4">
    <property type="entry name" value="SHORT CHAIN DEHYDROGENASE_REDUCTASE FAMILY (AFU_ORTHOLOGUE AFUA_7G04540)"/>
    <property type="match status" value="1"/>
</dbReference>
<keyword evidence="6" id="KW-1185">Reference proteome</keyword>
<dbReference type="OrthoDB" id="2898618at2759"/>
<accession>A0A8T9BQ34</accession>
<dbReference type="SUPFAM" id="SSF51735">
    <property type="entry name" value="NAD(P)-binding Rossmann-fold domains"/>
    <property type="match status" value="1"/>
</dbReference>
<dbReference type="Gene3D" id="3.40.50.720">
    <property type="entry name" value="NAD(P)-binding Rossmann-like Domain"/>
    <property type="match status" value="1"/>
</dbReference>
<dbReference type="InterPro" id="IPR036291">
    <property type="entry name" value="NAD(P)-bd_dom_sf"/>
</dbReference>
<protein>
    <submittedName>
        <fullName evidence="5">Uncharacterized protein</fullName>
    </submittedName>
</protein>
<dbReference type="PANTHER" id="PTHR43618">
    <property type="entry name" value="7-ALPHA-HYDROXYSTEROID DEHYDROGENASE"/>
    <property type="match status" value="1"/>
</dbReference>
<evidence type="ECO:0000313" key="5">
    <source>
        <dbReference type="EMBL" id="TVY21446.1"/>
    </source>
</evidence>
<comment type="caution">
    <text evidence="5">The sequence shown here is derived from an EMBL/GenBank/DDBJ whole genome shotgun (WGS) entry which is preliminary data.</text>
</comment>
<sequence length="146" mass="15737">MLGSEWGESLHHGMTRGRAEDGLESQEPQAIRLLVNNAGIARADNTKYSNEAPDFESAQTISEHLWKPDPIAWASTFETNVTSQFSVSAGFLPLLTSSFSSCIINIASISGVTKGSSDGQFAYSAYTQSCVPHLMGMQATTFLKAE</sequence>
<evidence type="ECO:0000256" key="2">
    <source>
        <dbReference type="ARBA" id="ARBA00022857"/>
    </source>
</evidence>
<name>A0A8T9BQ34_9HELO</name>
<keyword evidence="2" id="KW-0521">NADP</keyword>
<dbReference type="GO" id="GO:0016491">
    <property type="term" value="F:oxidoreductase activity"/>
    <property type="evidence" value="ECO:0007669"/>
    <property type="project" value="UniProtKB-KW"/>
</dbReference>
<evidence type="ECO:0000256" key="3">
    <source>
        <dbReference type="ARBA" id="ARBA00023002"/>
    </source>
</evidence>